<proteinExistence type="predicted"/>
<gene>
    <name evidence="3" type="ORF">FLL46_22240</name>
</gene>
<sequence length="90" mass="9972">MNETNLLIYLSGWLGVSLILVGFSLNVLVKRFTSESKTFLIVNFLGASLLVANSYFSELYHYTLLNAFWATVAVVGLIKNHATDNADAKQ</sequence>
<accession>A0A545U4E1</accession>
<evidence type="ECO:0000313" key="4">
    <source>
        <dbReference type="Proteomes" id="UP000315439"/>
    </source>
</evidence>
<feature type="domain" description="CBU-0592-like" evidence="2">
    <location>
        <begin position="11"/>
        <end position="80"/>
    </location>
</feature>
<dbReference type="AlphaFoldDB" id="A0A545U4E1"/>
<comment type="caution">
    <text evidence="3">The sequence shown here is derived from an EMBL/GenBank/DDBJ whole genome shotgun (WGS) entry which is preliminary data.</text>
</comment>
<keyword evidence="1" id="KW-0472">Membrane</keyword>
<evidence type="ECO:0000313" key="3">
    <source>
        <dbReference type="EMBL" id="TQV84347.1"/>
    </source>
</evidence>
<keyword evidence="1" id="KW-0812">Transmembrane</keyword>
<dbReference type="Pfam" id="PF26604">
    <property type="entry name" value="CBU_0592"/>
    <property type="match status" value="1"/>
</dbReference>
<dbReference type="RefSeq" id="WP_142933883.1">
    <property type="nucleotide sequence ID" value="NZ_ML660170.1"/>
</dbReference>
<evidence type="ECO:0000256" key="1">
    <source>
        <dbReference type="SAM" id="Phobius"/>
    </source>
</evidence>
<dbReference type="Proteomes" id="UP000315439">
    <property type="component" value="Unassembled WGS sequence"/>
</dbReference>
<dbReference type="EMBL" id="VIKS01000014">
    <property type="protein sequence ID" value="TQV84347.1"/>
    <property type="molecule type" value="Genomic_DNA"/>
</dbReference>
<feature type="transmembrane region" description="Helical" evidence="1">
    <location>
        <begin position="6"/>
        <end position="29"/>
    </location>
</feature>
<feature type="transmembrane region" description="Helical" evidence="1">
    <location>
        <begin position="62"/>
        <end position="82"/>
    </location>
</feature>
<reference evidence="3 4" key="1">
    <citation type="submission" date="2019-07" db="EMBL/GenBank/DDBJ databases">
        <title>Draft genome for Aliikangiella sp. M105.</title>
        <authorList>
            <person name="Wang G."/>
        </authorList>
    </citation>
    <scope>NUCLEOTIDE SEQUENCE [LARGE SCALE GENOMIC DNA]</scope>
    <source>
        <strain evidence="3 4">M105</strain>
    </source>
</reference>
<name>A0A545U4E1_9GAMM</name>
<protein>
    <recommendedName>
        <fullName evidence="2">CBU-0592-like domain-containing protein</fullName>
    </recommendedName>
</protein>
<evidence type="ECO:0000259" key="2">
    <source>
        <dbReference type="Pfam" id="PF26604"/>
    </source>
</evidence>
<keyword evidence="4" id="KW-1185">Reference proteome</keyword>
<dbReference type="InterPro" id="IPR058058">
    <property type="entry name" value="CBU_0592-like"/>
</dbReference>
<keyword evidence="1" id="KW-1133">Transmembrane helix</keyword>
<organism evidence="3 4">
    <name type="scientific">Aliikangiella coralliicola</name>
    <dbReference type="NCBI Taxonomy" id="2592383"/>
    <lineage>
        <taxon>Bacteria</taxon>
        <taxon>Pseudomonadati</taxon>
        <taxon>Pseudomonadota</taxon>
        <taxon>Gammaproteobacteria</taxon>
        <taxon>Oceanospirillales</taxon>
        <taxon>Pleioneaceae</taxon>
        <taxon>Aliikangiella</taxon>
    </lineage>
</organism>